<evidence type="ECO:0000256" key="14">
    <source>
        <dbReference type="PIRSR" id="PIRSR602401-1"/>
    </source>
</evidence>
<evidence type="ECO:0000256" key="1">
    <source>
        <dbReference type="ARBA" id="ARBA00001971"/>
    </source>
</evidence>
<protein>
    <recommendedName>
        <fullName evidence="19">Cytochrome P450</fullName>
    </recommendedName>
</protein>
<reference evidence="17" key="1">
    <citation type="submission" date="2022-03" db="EMBL/GenBank/DDBJ databases">
        <authorList>
            <person name="Sayadi A."/>
        </authorList>
    </citation>
    <scope>NUCLEOTIDE SEQUENCE</scope>
</reference>
<dbReference type="PANTHER" id="PTHR24291:SF189">
    <property type="entry name" value="CYTOCHROME P450 4C3-RELATED"/>
    <property type="match status" value="1"/>
</dbReference>
<keyword evidence="8" id="KW-0256">Endoplasmic reticulum</keyword>
<keyword evidence="7 14" id="KW-0479">Metal-binding</keyword>
<dbReference type="InterPro" id="IPR017972">
    <property type="entry name" value="Cyt_P450_CS"/>
</dbReference>
<dbReference type="GO" id="GO:0005506">
    <property type="term" value="F:iron ion binding"/>
    <property type="evidence" value="ECO:0007669"/>
    <property type="project" value="InterPro"/>
</dbReference>
<evidence type="ECO:0000256" key="16">
    <source>
        <dbReference type="SAM" id="Phobius"/>
    </source>
</evidence>
<dbReference type="PANTHER" id="PTHR24291">
    <property type="entry name" value="CYTOCHROME P450 FAMILY 4"/>
    <property type="match status" value="1"/>
</dbReference>
<name>A0A9P0PZQ0_ACAOB</name>
<evidence type="ECO:0000256" key="9">
    <source>
        <dbReference type="ARBA" id="ARBA00022848"/>
    </source>
</evidence>
<comment type="subcellular location">
    <subcellularLocation>
        <location evidence="4">Endoplasmic reticulum membrane</location>
        <topology evidence="4">Peripheral membrane protein</topology>
    </subcellularLocation>
    <subcellularLocation>
        <location evidence="3">Microsome membrane</location>
        <topology evidence="3">Peripheral membrane protein</topology>
    </subcellularLocation>
</comment>
<evidence type="ECO:0000256" key="6">
    <source>
        <dbReference type="ARBA" id="ARBA00022617"/>
    </source>
</evidence>
<comment type="cofactor">
    <cofactor evidence="1 14">
        <name>heme</name>
        <dbReference type="ChEBI" id="CHEBI:30413"/>
    </cofactor>
</comment>
<evidence type="ECO:0000256" key="10">
    <source>
        <dbReference type="ARBA" id="ARBA00023002"/>
    </source>
</evidence>
<keyword evidence="13 16" id="KW-0472">Membrane</keyword>
<dbReference type="SUPFAM" id="SSF48264">
    <property type="entry name" value="Cytochrome P450"/>
    <property type="match status" value="1"/>
</dbReference>
<evidence type="ECO:0000256" key="12">
    <source>
        <dbReference type="ARBA" id="ARBA00023033"/>
    </source>
</evidence>
<dbReference type="GO" id="GO:0005789">
    <property type="term" value="C:endoplasmic reticulum membrane"/>
    <property type="evidence" value="ECO:0007669"/>
    <property type="project" value="UniProtKB-SubCell"/>
</dbReference>
<dbReference type="EMBL" id="CAKOFQ010007390">
    <property type="protein sequence ID" value="CAH2000112.1"/>
    <property type="molecule type" value="Genomic_DNA"/>
</dbReference>
<dbReference type="InterPro" id="IPR050196">
    <property type="entry name" value="Cytochrome_P450_Monoox"/>
</dbReference>
<keyword evidence="11 14" id="KW-0408">Iron</keyword>
<evidence type="ECO:0000313" key="18">
    <source>
        <dbReference type="Proteomes" id="UP001152888"/>
    </source>
</evidence>
<dbReference type="InterPro" id="IPR001128">
    <property type="entry name" value="Cyt_P450"/>
</dbReference>
<keyword evidence="6 14" id="KW-0349">Heme</keyword>
<dbReference type="InterPro" id="IPR036396">
    <property type="entry name" value="Cyt_P450_sf"/>
</dbReference>
<comment type="function">
    <text evidence="2">May be involved in the metabolism of insect hormones and in the breakdown of synthetic insecticides.</text>
</comment>
<keyword evidence="16" id="KW-0812">Transmembrane</keyword>
<evidence type="ECO:0000256" key="7">
    <source>
        <dbReference type="ARBA" id="ARBA00022723"/>
    </source>
</evidence>
<evidence type="ECO:0000256" key="2">
    <source>
        <dbReference type="ARBA" id="ARBA00003690"/>
    </source>
</evidence>
<dbReference type="Proteomes" id="UP001152888">
    <property type="component" value="Unassembled WGS sequence"/>
</dbReference>
<proteinExistence type="inferred from homology"/>
<evidence type="ECO:0000256" key="4">
    <source>
        <dbReference type="ARBA" id="ARBA00004406"/>
    </source>
</evidence>
<evidence type="ECO:0000256" key="8">
    <source>
        <dbReference type="ARBA" id="ARBA00022824"/>
    </source>
</evidence>
<dbReference type="PROSITE" id="PS00086">
    <property type="entry name" value="CYTOCHROME_P450"/>
    <property type="match status" value="1"/>
</dbReference>
<keyword evidence="10 15" id="KW-0560">Oxidoreductase</keyword>
<dbReference type="Pfam" id="PF00067">
    <property type="entry name" value="p450"/>
    <property type="match status" value="1"/>
</dbReference>
<keyword evidence="18" id="KW-1185">Reference proteome</keyword>
<accession>A0A9P0PZQ0</accession>
<dbReference type="InterPro" id="IPR002401">
    <property type="entry name" value="Cyt_P450_E_grp-I"/>
</dbReference>
<dbReference type="GO" id="GO:0016705">
    <property type="term" value="F:oxidoreductase activity, acting on paired donors, with incorporation or reduction of molecular oxygen"/>
    <property type="evidence" value="ECO:0007669"/>
    <property type="project" value="InterPro"/>
</dbReference>
<dbReference type="AlphaFoldDB" id="A0A9P0PZQ0"/>
<dbReference type="PRINTS" id="PR00463">
    <property type="entry name" value="EP450I"/>
</dbReference>
<evidence type="ECO:0000256" key="15">
    <source>
        <dbReference type="RuleBase" id="RU000461"/>
    </source>
</evidence>
<dbReference type="GO" id="GO:0004497">
    <property type="term" value="F:monooxygenase activity"/>
    <property type="evidence" value="ECO:0007669"/>
    <property type="project" value="UniProtKB-KW"/>
</dbReference>
<keyword evidence="16" id="KW-1133">Transmembrane helix</keyword>
<evidence type="ECO:0000313" key="17">
    <source>
        <dbReference type="EMBL" id="CAH2000112.1"/>
    </source>
</evidence>
<gene>
    <name evidence="17" type="ORF">ACAOBT_LOCUS25355</name>
</gene>
<feature type="transmembrane region" description="Helical" evidence="16">
    <location>
        <begin position="6"/>
        <end position="25"/>
    </location>
</feature>
<evidence type="ECO:0000256" key="3">
    <source>
        <dbReference type="ARBA" id="ARBA00004174"/>
    </source>
</evidence>
<sequence>MYQLSTTTMFLYIVIAFVISIWYVIRHWNLLKLIVKCIYAYIRCPGRGLELLGMFQDAFPDIFRVRFSIKTVYVLAKPEYYEKVLSSPLAVDKPEVYTLLDQFLGPNIFTAAENLWRQQRRLLNLSFSQKRIDSHSEIFLEEADNLAKELVTHASQKNLDLEGLMRVCFAQATARALFGVKFKVTVEDSRKMDRIFIETARRGVHLFYVPSILMPPMPKAFNKSLSDAIIASKSIIFERRKQLVRNKTLLQDDKPQTERAQKSHMLDYILECPEFTDERAMSEIILFLIAGNETSSATLMYACLLLAMHPDIQEKLYHDVVSICGLDDPITLEKLPKIDYAERIIKETLRLFPSAPIIGRYTQGDLDIGGRVIPKHSTVYLHIVYTHRDPRFWQEPLTFDPDRFLQENASKIYPFSYIPFSYGSRNCIGLRFAMTSIKIALVNLIRKVKVFTDYKSVEDVKLKAHFLLRPRDGWKLRFEARN</sequence>
<evidence type="ECO:0000256" key="13">
    <source>
        <dbReference type="ARBA" id="ARBA00023136"/>
    </source>
</evidence>
<keyword evidence="9" id="KW-0492">Microsome</keyword>
<comment type="caution">
    <text evidence="17">The sequence shown here is derived from an EMBL/GenBank/DDBJ whole genome shotgun (WGS) entry which is preliminary data.</text>
</comment>
<feature type="binding site" description="axial binding residue" evidence="14">
    <location>
        <position position="427"/>
    </location>
    <ligand>
        <name>heme</name>
        <dbReference type="ChEBI" id="CHEBI:30413"/>
    </ligand>
    <ligandPart>
        <name>Fe</name>
        <dbReference type="ChEBI" id="CHEBI:18248"/>
    </ligandPart>
</feature>
<evidence type="ECO:0008006" key="19">
    <source>
        <dbReference type="Google" id="ProtNLM"/>
    </source>
</evidence>
<evidence type="ECO:0000256" key="5">
    <source>
        <dbReference type="ARBA" id="ARBA00010617"/>
    </source>
</evidence>
<comment type="similarity">
    <text evidence="5 15">Belongs to the cytochrome P450 family.</text>
</comment>
<dbReference type="OrthoDB" id="1470350at2759"/>
<dbReference type="Gene3D" id="1.10.630.10">
    <property type="entry name" value="Cytochrome P450"/>
    <property type="match status" value="1"/>
</dbReference>
<dbReference type="PRINTS" id="PR00385">
    <property type="entry name" value="P450"/>
</dbReference>
<evidence type="ECO:0000256" key="11">
    <source>
        <dbReference type="ARBA" id="ARBA00023004"/>
    </source>
</evidence>
<dbReference type="GO" id="GO:0020037">
    <property type="term" value="F:heme binding"/>
    <property type="evidence" value="ECO:0007669"/>
    <property type="project" value="InterPro"/>
</dbReference>
<organism evidence="17 18">
    <name type="scientific">Acanthoscelides obtectus</name>
    <name type="common">Bean weevil</name>
    <name type="synonym">Bruchus obtectus</name>
    <dbReference type="NCBI Taxonomy" id="200917"/>
    <lineage>
        <taxon>Eukaryota</taxon>
        <taxon>Metazoa</taxon>
        <taxon>Ecdysozoa</taxon>
        <taxon>Arthropoda</taxon>
        <taxon>Hexapoda</taxon>
        <taxon>Insecta</taxon>
        <taxon>Pterygota</taxon>
        <taxon>Neoptera</taxon>
        <taxon>Endopterygota</taxon>
        <taxon>Coleoptera</taxon>
        <taxon>Polyphaga</taxon>
        <taxon>Cucujiformia</taxon>
        <taxon>Chrysomeloidea</taxon>
        <taxon>Chrysomelidae</taxon>
        <taxon>Bruchinae</taxon>
        <taxon>Bruchini</taxon>
        <taxon>Acanthoscelides</taxon>
    </lineage>
</organism>
<keyword evidence="12 15" id="KW-0503">Monooxygenase</keyword>